<dbReference type="Proteomes" id="UP000261739">
    <property type="component" value="Unassembled WGS sequence"/>
</dbReference>
<comment type="caution">
    <text evidence="7">The sequence shown here is derived from an EMBL/GenBank/DDBJ whole genome shotgun (WGS) entry which is preliminary data.</text>
</comment>
<proteinExistence type="predicted"/>
<gene>
    <name evidence="7" type="ORF">DIW82_00740</name>
</gene>
<dbReference type="AlphaFoldDB" id="A0A3D4SVN1"/>
<comment type="subcellular location">
    <subcellularLocation>
        <location evidence="1">Membrane</location>
        <topology evidence="1">Multi-pass membrane protein</topology>
    </subcellularLocation>
</comment>
<keyword evidence="3 6" id="KW-0812">Transmembrane</keyword>
<evidence type="ECO:0000256" key="4">
    <source>
        <dbReference type="ARBA" id="ARBA00022989"/>
    </source>
</evidence>
<dbReference type="InterPro" id="IPR051611">
    <property type="entry name" value="ECF_transporter_component"/>
</dbReference>
<dbReference type="PANTHER" id="PTHR34857">
    <property type="entry name" value="SLL0384 PROTEIN"/>
    <property type="match status" value="1"/>
</dbReference>
<feature type="transmembrane region" description="Helical" evidence="6">
    <location>
        <begin position="73"/>
        <end position="90"/>
    </location>
</feature>
<evidence type="ECO:0000256" key="6">
    <source>
        <dbReference type="SAM" id="Phobius"/>
    </source>
</evidence>
<dbReference type="CDD" id="cd16914">
    <property type="entry name" value="EcfT"/>
    <property type="match status" value="1"/>
</dbReference>
<evidence type="ECO:0000256" key="5">
    <source>
        <dbReference type="ARBA" id="ARBA00023136"/>
    </source>
</evidence>
<evidence type="ECO:0000313" key="8">
    <source>
        <dbReference type="Proteomes" id="UP000261739"/>
    </source>
</evidence>
<feature type="transmembrane region" description="Helical" evidence="6">
    <location>
        <begin position="136"/>
        <end position="155"/>
    </location>
</feature>
<dbReference type="PANTHER" id="PTHR34857:SF2">
    <property type="entry name" value="SLL0384 PROTEIN"/>
    <property type="match status" value="1"/>
</dbReference>
<evidence type="ECO:0000256" key="2">
    <source>
        <dbReference type="ARBA" id="ARBA00022475"/>
    </source>
</evidence>
<evidence type="ECO:0000256" key="1">
    <source>
        <dbReference type="ARBA" id="ARBA00004141"/>
    </source>
</evidence>
<evidence type="ECO:0000313" key="7">
    <source>
        <dbReference type="EMBL" id="HCT13348.1"/>
    </source>
</evidence>
<keyword evidence="2" id="KW-1003">Cell membrane</keyword>
<sequence>MIRADRVPMGLYVPGTSPVHRAPVWAKLTVLAVFLVTTAIVVDTWVGGLVSIAVVVFVALLARVPLRVLARQLTGPVPILVFVGLLLWWRSTWQDALSTVLVLLAAVSAAVLLTLTTRVSAMMAGFDRMLRPLGRFGVPVEAVSLALTLTIRLIPLQVQMVGEVLDARKARGSRAAGLSLTAFGVPVVVRTILRARGISDALRARGAAD</sequence>
<dbReference type="EMBL" id="DQID01000016">
    <property type="protein sequence ID" value="HCT13348.1"/>
    <property type="molecule type" value="Genomic_DNA"/>
</dbReference>
<reference evidence="7 8" key="1">
    <citation type="journal article" date="2018" name="Nat. Biotechnol.">
        <title>A standardized bacterial taxonomy based on genome phylogeny substantially revises the tree of life.</title>
        <authorList>
            <person name="Parks D.H."/>
            <person name="Chuvochina M."/>
            <person name="Waite D.W."/>
            <person name="Rinke C."/>
            <person name="Skarshewski A."/>
            <person name="Chaumeil P.A."/>
            <person name="Hugenholtz P."/>
        </authorList>
    </citation>
    <scope>NUCLEOTIDE SEQUENCE [LARGE SCALE GENOMIC DNA]</scope>
    <source>
        <strain evidence="7">UBA11247</strain>
    </source>
</reference>
<evidence type="ECO:0000256" key="3">
    <source>
        <dbReference type="ARBA" id="ARBA00022692"/>
    </source>
</evidence>
<dbReference type="Pfam" id="PF02361">
    <property type="entry name" value="CbiQ"/>
    <property type="match status" value="1"/>
</dbReference>
<feature type="transmembrane region" description="Helical" evidence="6">
    <location>
        <begin position="48"/>
        <end position="66"/>
    </location>
</feature>
<feature type="transmembrane region" description="Helical" evidence="6">
    <location>
        <begin position="96"/>
        <end position="115"/>
    </location>
</feature>
<feature type="transmembrane region" description="Helical" evidence="6">
    <location>
        <begin position="175"/>
        <end position="193"/>
    </location>
</feature>
<name>A0A3D4SVN1_9CORY</name>
<dbReference type="InterPro" id="IPR003339">
    <property type="entry name" value="ABC/ECF_trnsptr_transmembrane"/>
</dbReference>
<organism evidence="7 8">
    <name type="scientific">Corynebacterium nuruki</name>
    <dbReference type="NCBI Taxonomy" id="1032851"/>
    <lineage>
        <taxon>Bacteria</taxon>
        <taxon>Bacillati</taxon>
        <taxon>Actinomycetota</taxon>
        <taxon>Actinomycetes</taxon>
        <taxon>Mycobacteriales</taxon>
        <taxon>Corynebacteriaceae</taxon>
        <taxon>Corynebacterium</taxon>
    </lineage>
</organism>
<dbReference type="GO" id="GO:0005886">
    <property type="term" value="C:plasma membrane"/>
    <property type="evidence" value="ECO:0007669"/>
    <property type="project" value="UniProtKB-ARBA"/>
</dbReference>
<keyword evidence="5 6" id="KW-0472">Membrane</keyword>
<protein>
    <submittedName>
        <fullName evidence="7">Cobalt ABC transporter permease</fullName>
    </submittedName>
</protein>
<dbReference type="RefSeq" id="WP_273050909.1">
    <property type="nucleotide sequence ID" value="NZ_DAITTW010000032.1"/>
</dbReference>
<keyword evidence="4 6" id="KW-1133">Transmembrane helix</keyword>
<accession>A0A3D4SVN1</accession>